<dbReference type="GO" id="GO:0044550">
    <property type="term" value="P:secondary metabolite biosynthetic process"/>
    <property type="evidence" value="ECO:0007669"/>
    <property type="project" value="TreeGrafter"/>
</dbReference>
<dbReference type="InterPro" id="IPR001031">
    <property type="entry name" value="Thioesterase"/>
</dbReference>
<dbReference type="PANTHER" id="PTHR45527">
    <property type="entry name" value="NONRIBOSOMAL PEPTIDE SYNTHETASE"/>
    <property type="match status" value="1"/>
</dbReference>
<evidence type="ECO:0000256" key="2">
    <source>
        <dbReference type="ARBA" id="ARBA00022553"/>
    </source>
</evidence>
<dbReference type="Gene3D" id="1.10.1200.10">
    <property type="entry name" value="ACP-like"/>
    <property type="match status" value="1"/>
</dbReference>
<dbReference type="InterPro" id="IPR020845">
    <property type="entry name" value="AMP-binding_CS"/>
</dbReference>
<evidence type="ECO:0000313" key="6">
    <source>
        <dbReference type="Proteomes" id="UP000658278"/>
    </source>
</evidence>
<dbReference type="InterPro" id="IPR036736">
    <property type="entry name" value="ACP-like_sf"/>
</dbReference>
<dbReference type="SMART" id="SM00823">
    <property type="entry name" value="PKS_PP"/>
    <property type="match status" value="1"/>
</dbReference>
<name>A0A934VF99_9BACT</name>
<dbReference type="InterPro" id="IPR020806">
    <property type="entry name" value="PKS_PP-bd"/>
</dbReference>
<dbReference type="GO" id="GO:0003824">
    <property type="term" value="F:catalytic activity"/>
    <property type="evidence" value="ECO:0007669"/>
    <property type="project" value="InterPro"/>
</dbReference>
<dbReference type="Gene3D" id="3.30.559.10">
    <property type="entry name" value="Chloramphenicol acetyltransferase-like domain"/>
    <property type="match status" value="1"/>
</dbReference>
<evidence type="ECO:0000256" key="1">
    <source>
        <dbReference type="ARBA" id="ARBA00022450"/>
    </source>
</evidence>
<gene>
    <name evidence="5" type="ORF">JIN81_07065</name>
</gene>
<keyword evidence="1" id="KW-0596">Phosphopantetheine</keyword>
<dbReference type="InterPro" id="IPR020802">
    <property type="entry name" value="TesA-like"/>
</dbReference>
<evidence type="ECO:0000256" key="3">
    <source>
        <dbReference type="SAM" id="MobiDB-lite"/>
    </source>
</evidence>
<protein>
    <submittedName>
        <fullName evidence="5">AMP-binding protein</fullName>
    </submittedName>
</protein>
<dbReference type="GO" id="GO:0031177">
    <property type="term" value="F:phosphopantetheine binding"/>
    <property type="evidence" value="ECO:0007669"/>
    <property type="project" value="InterPro"/>
</dbReference>
<dbReference type="PROSITE" id="PS00455">
    <property type="entry name" value="AMP_BINDING"/>
    <property type="match status" value="1"/>
</dbReference>
<evidence type="ECO:0000313" key="5">
    <source>
        <dbReference type="EMBL" id="MBK1826772.1"/>
    </source>
</evidence>
<dbReference type="Pfam" id="PF00668">
    <property type="entry name" value="Condensation"/>
    <property type="match status" value="1"/>
</dbReference>
<dbReference type="GO" id="GO:0043041">
    <property type="term" value="P:amino acid activation for nonribosomal peptide biosynthetic process"/>
    <property type="evidence" value="ECO:0007669"/>
    <property type="project" value="TreeGrafter"/>
</dbReference>
<dbReference type="Pfam" id="PF00550">
    <property type="entry name" value="PP-binding"/>
    <property type="match status" value="1"/>
</dbReference>
<dbReference type="SMART" id="SM00824">
    <property type="entry name" value="PKS_TE"/>
    <property type="match status" value="1"/>
</dbReference>
<dbReference type="SUPFAM" id="SSF47336">
    <property type="entry name" value="ACP-like"/>
    <property type="match status" value="1"/>
</dbReference>
<feature type="domain" description="Carrier" evidence="4">
    <location>
        <begin position="922"/>
        <end position="997"/>
    </location>
</feature>
<dbReference type="Gene3D" id="3.40.50.1820">
    <property type="entry name" value="alpha/beta hydrolase"/>
    <property type="match status" value="1"/>
</dbReference>
<comment type="caution">
    <text evidence="5">The sequence shown here is derived from an EMBL/GenBank/DDBJ whole genome shotgun (WGS) entry which is preliminary data.</text>
</comment>
<dbReference type="PANTHER" id="PTHR45527:SF1">
    <property type="entry name" value="FATTY ACID SYNTHASE"/>
    <property type="match status" value="1"/>
</dbReference>
<dbReference type="Gene3D" id="3.30.559.30">
    <property type="entry name" value="Nonribosomal peptide synthetase, condensation domain"/>
    <property type="match status" value="1"/>
</dbReference>
<dbReference type="InterPro" id="IPR000873">
    <property type="entry name" value="AMP-dep_synth/lig_dom"/>
</dbReference>
<dbReference type="RefSeq" id="WP_200278026.1">
    <property type="nucleotide sequence ID" value="NZ_JAENII010000004.1"/>
</dbReference>
<evidence type="ECO:0000259" key="4">
    <source>
        <dbReference type="PROSITE" id="PS50075"/>
    </source>
</evidence>
<dbReference type="InterPro" id="IPR001242">
    <property type="entry name" value="Condensation_dom"/>
</dbReference>
<sequence length="1271" mass="139637">MPPSQSKVQIAPLACSMLRKPAASGQAIQQVVVRTNGAVSAPRLARAWEECVASMEVLRCGFDFSSGSPELIERVVRSPMEFCTEEVDLEAWLQDDRRRPLDLAASVPWRCHYLEREQVWVWTVHHALLDGRSLTAITKAFLTEVETPGSIREHPTKVWQEPDPSARAAACRYFKDLARQIDDLRPEFPGDEHHPSRVSRVMGASILRLITERAEELEVTPASVVTWAWGQAVALTCGASTVAIGQVRSGRPQPGRMGFSMNTLPVVIPRERAGTESLGEVHAQLRGLRAFENFASDQLAELGWELADGPWPGGVVMVERGTFAHQVQPPEWVESIEMLEESGEPLLASAYLSPQLQLEVEFDGRSVGKQGASVLLGIWSEILVRFATVPEQPPVQLPQGILLQSAALESSEPSVGHEHLAVAWQRAARTYSDRTAVQTEDLKITYAELDQRVEHLAARLEISGIVAGSIVASELKDCAFFPTVLLACARIGAIHLPLDPDLPLERRRAMVSDAAPAIILTDLPVEGGRHGLRTMSLDHQASSQVVSLRPEDPRSPLTLLYTSGSTGKPKGVIMTHGGVCNEAHAIAREAGLAPGEKLLQFASPGFDASLEEVLSTLLAGATLMPRPEKLKADFLALQDYIEAYAISVLDLSTAHWAAWCAWMKFEGRSIPTSIKTTIIGGERATGSAVEDWFDCGGRSHLLLNTYGPTEASVVASVERIDRSWNGSGDPTIGRPLPGVHVRIGDAEGNPIPPFAAGELWIGGDCIGPGYWQDPERTKEAFHQREGLSWYRTRDRACWEPTGHLRFLGRVDDQLKIRGNRIEPAEVSRELENYPGISAAHVGPVQGPDGNLALAAWIRWATPPTERWPAKLREHCRARLPAASIPTRWAEVSEFKLTERGKIDHRSLPDPNLTASSHLNDEAPETPTEIQLAEIWKKLLGLSFISRDESFFELGGDSINALRMFAEVFRQFGRRMPVSTLIETPSLRGLAAILEQGGSPDPGGPQLQTISEGNTELPLICLHGGDGGVVFYRRAARVISTDRRILAIESPLLSIDGSLPERSVEEIAQSYLEEILKDQPSGPYRLLGYSFGGLLAYEVARLLLDRGEEVAFLGMVDTLNPTVPTPAYNLLERATRCWETSPDPSFHGRLLRLASRASEGLATHLKVRSEERELLRATESEPFSPLRALQVRAVHERAGRAFEPKPIETTLHLFRAGIPSDKHFIPDDYGWSRLVPRLVAQNAKGSHLTMFDDENFPHLATLLSSALSPAAH</sequence>
<dbReference type="EMBL" id="JAENII010000004">
    <property type="protein sequence ID" value="MBK1826772.1"/>
    <property type="molecule type" value="Genomic_DNA"/>
</dbReference>
<dbReference type="Proteomes" id="UP000658278">
    <property type="component" value="Unassembled WGS sequence"/>
</dbReference>
<dbReference type="SUPFAM" id="SSF56801">
    <property type="entry name" value="Acetyl-CoA synthetase-like"/>
    <property type="match status" value="1"/>
</dbReference>
<dbReference type="PROSITE" id="PS50075">
    <property type="entry name" value="CARRIER"/>
    <property type="match status" value="1"/>
</dbReference>
<dbReference type="Pfam" id="PF00975">
    <property type="entry name" value="Thioesterase"/>
    <property type="match status" value="1"/>
</dbReference>
<reference evidence="5" key="1">
    <citation type="submission" date="2021-01" db="EMBL/GenBank/DDBJ databases">
        <title>Modified the classification status of verrucomicrobia.</title>
        <authorList>
            <person name="Feng X."/>
        </authorList>
    </citation>
    <scope>NUCLEOTIDE SEQUENCE</scope>
    <source>
        <strain evidence="5">KCTC 22201</strain>
    </source>
</reference>
<dbReference type="Gene3D" id="3.40.50.12780">
    <property type="entry name" value="N-terminal domain of ligase-like"/>
    <property type="match status" value="1"/>
</dbReference>
<dbReference type="SUPFAM" id="SSF53474">
    <property type="entry name" value="alpha/beta-Hydrolases"/>
    <property type="match status" value="1"/>
</dbReference>
<organism evidence="5 6">
    <name type="scientific">Haloferula rosea</name>
    <dbReference type="NCBI Taxonomy" id="490093"/>
    <lineage>
        <taxon>Bacteria</taxon>
        <taxon>Pseudomonadati</taxon>
        <taxon>Verrucomicrobiota</taxon>
        <taxon>Verrucomicrobiia</taxon>
        <taxon>Verrucomicrobiales</taxon>
        <taxon>Verrucomicrobiaceae</taxon>
        <taxon>Haloferula</taxon>
    </lineage>
</organism>
<dbReference type="InterPro" id="IPR009081">
    <property type="entry name" value="PP-bd_ACP"/>
</dbReference>
<keyword evidence="6" id="KW-1185">Reference proteome</keyword>
<dbReference type="Gene3D" id="3.30.300.30">
    <property type="match status" value="1"/>
</dbReference>
<dbReference type="GO" id="GO:0005737">
    <property type="term" value="C:cytoplasm"/>
    <property type="evidence" value="ECO:0007669"/>
    <property type="project" value="TreeGrafter"/>
</dbReference>
<dbReference type="CDD" id="cd05930">
    <property type="entry name" value="A_NRPS"/>
    <property type="match status" value="1"/>
</dbReference>
<proteinExistence type="predicted"/>
<keyword evidence="2" id="KW-0597">Phosphoprotein</keyword>
<dbReference type="AlphaFoldDB" id="A0A934VF99"/>
<accession>A0A934VF99</accession>
<dbReference type="InterPro" id="IPR042099">
    <property type="entry name" value="ANL_N_sf"/>
</dbReference>
<dbReference type="SUPFAM" id="SSF52777">
    <property type="entry name" value="CoA-dependent acyltransferases"/>
    <property type="match status" value="2"/>
</dbReference>
<dbReference type="Pfam" id="PF00501">
    <property type="entry name" value="AMP-binding"/>
    <property type="match status" value="1"/>
</dbReference>
<feature type="region of interest" description="Disordered" evidence="3">
    <location>
        <begin position="905"/>
        <end position="924"/>
    </location>
</feature>
<dbReference type="InterPro" id="IPR023213">
    <property type="entry name" value="CAT-like_dom_sf"/>
</dbReference>
<dbReference type="InterPro" id="IPR045851">
    <property type="entry name" value="AMP-bd_C_sf"/>
</dbReference>
<dbReference type="InterPro" id="IPR029058">
    <property type="entry name" value="AB_hydrolase_fold"/>
</dbReference>